<keyword evidence="7 8" id="KW-0067">ATP-binding</keyword>
<evidence type="ECO:0000256" key="6">
    <source>
        <dbReference type="ARBA" id="ARBA00022777"/>
    </source>
</evidence>
<dbReference type="InterPro" id="IPR008271">
    <property type="entry name" value="Ser/Thr_kinase_AS"/>
</dbReference>
<keyword evidence="5 8" id="KW-0547">Nucleotide-binding</keyword>
<dbReference type="WBParaSite" id="GPLIN_000101300">
    <property type="protein sequence ID" value="GPLIN_000101300"/>
    <property type="gene ID" value="GPLIN_000101300"/>
</dbReference>
<dbReference type="Gene3D" id="1.10.510.10">
    <property type="entry name" value="Transferase(Phosphotransferase) domain 1"/>
    <property type="match status" value="1"/>
</dbReference>
<feature type="domain" description="Protein kinase" evidence="10">
    <location>
        <begin position="26"/>
        <end position="301"/>
    </location>
</feature>
<feature type="binding site" evidence="8">
    <location>
        <position position="55"/>
    </location>
    <ligand>
        <name>ATP</name>
        <dbReference type="ChEBI" id="CHEBI:30616"/>
    </ligand>
</feature>
<evidence type="ECO:0000256" key="1">
    <source>
        <dbReference type="ARBA" id="ARBA00010886"/>
    </source>
</evidence>
<dbReference type="SUPFAM" id="SSF56112">
    <property type="entry name" value="Protein kinase-like (PK-like)"/>
    <property type="match status" value="1"/>
</dbReference>
<dbReference type="PRINTS" id="PR00109">
    <property type="entry name" value="TYRKINASE"/>
</dbReference>
<comment type="similarity">
    <text evidence="1">Belongs to the protein kinase superfamily. NEK Ser/Thr protein kinase family. NIMA subfamily.</text>
</comment>
<dbReference type="InterPro" id="IPR001245">
    <property type="entry name" value="Ser-Thr/Tyr_kinase_cat_dom"/>
</dbReference>
<dbReference type="PROSITE" id="PS00108">
    <property type="entry name" value="PROTEIN_KINASE_ST"/>
    <property type="match status" value="1"/>
</dbReference>
<keyword evidence="4" id="KW-0808">Transferase</keyword>
<dbReference type="Proteomes" id="UP000050741">
    <property type="component" value="Unassembled WGS sequence"/>
</dbReference>
<reference evidence="11" key="1">
    <citation type="submission" date="2013-12" db="EMBL/GenBank/DDBJ databases">
        <authorList>
            <person name="Aslett M."/>
        </authorList>
    </citation>
    <scope>NUCLEOTIDE SEQUENCE [LARGE SCALE GENOMIC DNA]</scope>
    <source>
        <strain evidence="11">Lindley</strain>
    </source>
</reference>
<dbReference type="AlphaFoldDB" id="A0A183BK83"/>
<keyword evidence="3 9" id="KW-0723">Serine/threonine-protein kinase</keyword>
<evidence type="ECO:0000313" key="12">
    <source>
        <dbReference type="WBParaSite" id="GPLIN_000101300"/>
    </source>
</evidence>
<keyword evidence="6" id="KW-0418">Kinase</keyword>
<evidence type="ECO:0000256" key="3">
    <source>
        <dbReference type="ARBA" id="ARBA00022527"/>
    </source>
</evidence>
<evidence type="ECO:0000313" key="11">
    <source>
        <dbReference type="Proteomes" id="UP000050741"/>
    </source>
</evidence>
<sequence length="308" mass="35255">MPVLGRDRNPPSQPPPQRMLRSIYDFKDVRGIGAGAFASVFHGFEPPSNRNVALKRINLTEIDMDTVLYASVLNEVNIFKTLSHPNIVKCFYSFEELSRFSGVKYLVLVLEYVNGGDLETWLKRKTNDHRMLVPEVEIWGVFTQIADAVQYIHTKRIIHRDLKPPNVLLTVEDTVKLTDFGLSRQHNAESRVQTVCGTPYYMSPERILEETYTTKSDVWSLGCILYEMATLRSPFFGEKDNISSLVQKIREAEYPPLPDHCCYTEQLELLVQLCLNPMYKERPSASDVYLMAKKMARHWGVGGVTTSK</sequence>
<dbReference type="InterPro" id="IPR017441">
    <property type="entry name" value="Protein_kinase_ATP_BS"/>
</dbReference>
<dbReference type="PROSITE" id="PS50011">
    <property type="entry name" value="PROTEIN_KINASE_DOM"/>
    <property type="match status" value="1"/>
</dbReference>
<evidence type="ECO:0000256" key="9">
    <source>
        <dbReference type="RuleBase" id="RU000304"/>
    </source>
</evidence>
<proteinExistence type="inferred from homology"/>
<dbReference type="Pfam" id="PF00069">
    <property type="entry name" value="Pkinase"/>
    <property type="match status" value="1"/>
</dbReference>
<reference evidence="12" key="3">
    <citation type="submission" date="2016-06" db="UniProtKB">
        <authorList>
            <consortium name="WormBaseParasite"/>
        </authorList>
    </citation>
    <scope>IDENTIFICATION</scope>
</reference>
<dbReference type="PIRSF" id="PIRSF000654">
    <property type="entry name" value="Integrin-linked_kinase"/>
    <property type="match status" value="1"/>
</dbReference>
<evidence type="ECO:0000256" key="8">
    <source>
        <dbReference type="PROSITE-ProRule" id="PRU10141"/>
    </source>
</evidence>
<dbReference type="EC" id="2.7.11.1" evidence="2"/>
<dbReference type="PROSITE" id="PS00107">
    <property type="entry name" value="PROTEIN_KINASE_ATP"/>
    <property type="match status" value="1"/>
</dbReference>
<evidence type="ECO:0000256" key="7">
    <source>
        <dbReference type="ARBA" id="ARBA00022840"/>
    </source>
</evidence>
<name>A0A183BK83_GLOPA</name>
<dbReference type="InterPro" id="IPR011009">
    <property type="entry name" value="Kinase-like_dom_sf"/>
</dbReference>
<dbReference type="InterPro" id="IPR050660">
    <property type="entry name" value="NEK_Ser/Thr_kinase"/>
</dbReference>
<protein>
    <recommendedName>
        <fullName evidence="2">non-specific serine/threonine protein kinase</fullName>
        <ecNumber evidence="2">2.7.11.1</ecNumber>
    </recommendedName>
</protein>
<evidence type="ECO:0000256" key="4">
    <source>
        <dbReference type="ARBA" id="ARBA00022679"/>
    </source>
</evidence>
<dbReference type="InterPro" id="IPR000719">
    <property type="entry name" value="Prot_kinase_dom"/>
</dbReference>
<dbReference type="GO" id="GO:0005524">
    <property type="term" value="F:ATP binding"/>
    <property type="evidence" value="ECO:0007669"/>
    <property type="project" value="UniProtKB-UniRule"/>
</dbReference>
<dbReference type="PANTHER" id="PTHR43671:SF13">
    <property type="entry name" value="SERINE_THREONINE-PROTEIN KINASE NEK2"/>
    <property type="match status" value="1"/>
</dbReference>
<dbReference type="SMART" id="SM00220">
    <property type="entry name" value="S_TKc"/>
    <property type="match status" value="1"/>
</dbReference>
<evidence type="ECO:0000256" key="2">
    <source>
        <dbReference type="ARBA" id="ARBA00012513"/>
    </source>
</evidence>
<accession>A0A183BK83</accession>
<dbReference type="GO" id="GO:0004674">
    <property type="term" value="F:protein serine/threonine kinase activity"/>
    <property type="evidence" value="ECO:0007669"/>
    <property type="project" value="UniProtKB-KW"/>
</dbReference>
<organism evidence="11 12">
    <name type="scientific">Globodera pallida</name>
    <name type="common">Potato cyst nematode worm</name>
    <name type="synonym">Heterodera pallida</name>
    <dbReference type="NCBI Taxonomy" id="36090"/>
    <lineage>
        <taxon>Eukaryota</taxon>
        <taxon>Metazoa</taxon>
        <taxon>Ecdysozoa</taxon>
        <taxon>Nematoda</taxon>
        <taxon>Chromadorea</taxon>
        <taxon>Rhabditida</taxon>
        <taxon>Tylenchina</taxon>
        <taxon>Tylenchomorpha</taxon>
        <taxon>Tylenchoidea</taxon>
        <taxon>Heteroderidae</taxon>
        <taxon>Heteroderinae</taxon>
        <taxon>Globodera</taxon>
    </lineage>
</organism>
<evidence type="ECO:0000256" key="5">
    <source>
        <dbReference type="ARBA" id="ARBA00022741"/>
    </source>
</evidence>
<evidence type="ECO:0000259" key="10">
    <source>
        <dbReference type="PROSITE" id="PS50011"/>
    </source>
</evidence>
<dbReference type="PANTHER" id="PTHR43671">
    <property type="entry name" value="SERINE/THREONINE-PROTEIN KINASE NEK"/>
    <property type="match status" value="1"/>
</dbReference>
<keyword evidence="11" id="KW-1185">Reference proteome</keyword>
<dbReference type="GO" id="GO:0006950">
    <property type="term" value="P:response to stress"/>
    <property type="evidence" value="ECO:0007669"/>
    <property type="project" value="UniProtKB-ARBA"/>
</dbReference>
<reference evidence="11" key="2">
    <citation type="submission" date="2014-05" db="EMBL/GenBank/DDBJ databases">
        <title>The genome and life-stage specific transcriptomes of Globodera pallida elucidate key aspects of plant parasitism by a cyst nematode.</title>
        <authorList>
            <person name="Cotton J.A."/>
            <person name="Lilley C.J."/>
            <person name="Jones L.M."/>
            <person name="Kikuchi T."/>
            <person name="Reid A.J."/>
            <person name="Thorpe P."/>
            <person name="Tsai I.J."/>
            <person name="Beasley H."/>
            <person name="Blok V."/>
            <person name="Cock P.J.A."/>
            <person name="Van den Akker S.E."/>
            <person name="Holroyd N."/>
            <person name="Hunt M."/>
            <person name="Mantelin S."/>
            <person name="Naghra H."/>
            <person name="Pain A."/>
            <person name="Palomares-Rius J.E."/>
            <person name="Zarowiecki M."/>
            <person name="Berriman M."/>
            <person name="Jones J.T."/>
            <person name="Urwin P.E."/>
        </authorList>
    </citation>
    <scope>NUCLEOTIDE SEQUENCE [LARGE SCALE GENOMIC DNA]</scope>
    <source>
        <strain evidence="11">Lindley</strain>
    </source>
</reference>